<sequence>MDRFLLPKRPRSESIEDANVTVSAAGDISNHPQEGPRRPVLQKYPTRQFGNLGRHFLKRVRRFNLEPAFTSDGFNNWRKQKETSGSKIANMLDKGHSASVMEKRKYMKAVVESLSFTACQGIAQRGHREDEESHNLGNFCELLHVIAKFDPTVDKKLATNPSNAKYAHHDIQNEIFAVMAEMIRKKISDEVRDAVCFAVLVDESISKKEQISVIVRYLQPESGEVHEEFLHFTAADGLDADSLLASINPNYTFPSGSVCLPVSFVPSKKIATGKLQVCEFMAK</sequence>
<dbReference type="PANTHER" id="PTHR45749:SF37">
    <property type="entry name" value="OS05G0311600 PROTEIN"/>
    <property type="match status" value="1"/>
</dbReference>
<reference evidence="2 3" key="1">
    <citation type="submission" date="2024-01" db="EMBL/GenBank/DDBJ databases">
        <authorList>
            <person name="Alioto T."/>
            <person name="Alioto T."/>
            <person name="Gomez Garrido J."/>
        </authorList>
    </citation>
    <scope>NUCLEOTIDE SEQUENCE [LARGE SCALE GENOMIC DNA]</scope>
</reference>
<dbReference type="AlphaFoldDB" id="A0AAV1QJ17"/>
<dbReference type="InterPro" id="IPR025398">
    <property type="entry name" value="DUF4371"/>
</dbReference>
<dbReference type="Pfam" id="PF14291">
    <property type="entry name" value="DUF4371"/>
    <property type="match status" value="1"/>
</dbReference>
<keyword evidence="3" id="KW-1185">Reference proteome</keyword>
<organism evidence="2 3">
    <name type="scientific">Scomber scombrus</name>
    <name type="common">Atlantic mackerel</name>
    <name type="synonym">Scomber vernalis</name>
    <dbReference type="NCBI Taxonomy" id="13677"/>
    <lineage>
        <taxon>Eukaryota</taxon>
        <taxon>Metazoa</taxon>
        <taxon>Chordata</taxon>
        <taxon>Craniata</taxon>
        <taxon>Vertebrata</taxon>
        <taxon>Euteleostomi</taxon>
        <taxon>Actinopterygii</taxon>
        <taxon>Neopterygii</taxon>
        <taxon>Teleostei</taxon>
        <taxon>Neoteleostei</taxon>
        <taxon>Acanthomorphata</taxon>
        <taxon>Pelagiaria</taxon>
        <taxon>Scombriformes</taxon>
        <taxon>Scombridae</taxon>
        <taxon>Scomber</taxon>
    </lineage>
</organism>
<dbReference type="Proteomes" id="UP001314229">
    <property type="component" value="Unassembled WGS sequence"/>
</dbReference>
<name>A0AAV1QJ17_SCOSC</name>
<dbReference type="PANTHER" id="PTHR45749">
    <property type="match status" value="1"/>
</dbReference>
<dbReference type="EMBL" id="CAWUFR010001139">
    <property type="protein sequence ID" value="CAK6982924.1"/>
    <property type="molecule type" value="Genomic_DNA"/>
</dbReference>
<evidence type="ECO:0000313" key="3">
    <source>
        <dbReference type="Proteomes" id="UP001314229"/>
    </source>
</evidence>
<comment type="caution">
    <text evidence="2">The sequence shown here is derived from an EMBL/GenBank/DDBJ whole genome shotgun (WGS) entry which is preliminary data.</text>
</comment>
<gene>
    <name evidence="2" type="ORF">FSCOSCO3_A009704</name>
</gene>
<evidence type="ECO:0000259" key="1">
    <source>
        <dbReference type="Pfam" id="PF14291"/>
    </source>
</evidence>
<evidence type="ECO:0000313" key="2">
    <source>
        <dbReference type="EMBL" id="CAK6982924.1"/>
    </source>
</evidence>
<proteinExistence type="predicted"/>
<feature type="domain" description="DUF4371" evidence="1">
    <location>
        <begin position="84"/>
        <end position="243"/>
    </location>
</feature>
<protein>
    <submittedName>
        <fullName evidence="2">Zinc finger MYM-type protein 1-like, partial</fullName>
    </submittedName>
</protein>
<accession>A0AAV1QJ17</accession>